<gene>
    <name evidence="5" type="ORF">F0U44_02585</name>
</gene>
<feature type="chain" id="PRO_5022851096" evidence="3">
    <location>
        <begin position="27"/>
        <end position="398"/>
    </location>
</feature>
<evidence type="ECO:0000313" key="5">
    <source>
        <dbReference type="EMBL" id="KAA1421217.1"/>
    </source>
</evidence>
<proteinExistence type="predicted"/>
<accession>A0A5B1LNN5</accession>
<reference evidence="5 6" key="2">
    <citation type="submission" date="2019-09" db="EMBL/GenBank/DDBJ databases">
        <authorList>
            <person name="Jin C."/>
        </authorList>
    </citation>
    <scope>NUCLEOTIDE SEQUENCE [LARGE SCALE GENOMIC DNA]</scope>
    <source>
        <strain evidence="5 6">BN130099</strain>
    </source>
</reference>
<dbReference type="InterPro" id="IPR050555">
    <property type="entry name" value="Bact_Solute-Bind_Prot2"/>
</dbReference>
<evidence type="ECO:0000256" key="2">
    <source>
        <dbReference type="ARBA" id="ARBA00022729"/>
    </source>
</evidence>
<dbReference type="InterPro" id="IPR028082">
    <property type="entry name" value="Peripla_BP_I"/>
</dbReference>
<organism evidence="5 6">
    <name type="scientific">Nocardioides humilatus</name>
    <dbReference type="NCBI Taxonomy" id="2607660"/>
    <lineage>
        <taxon>Bacteria</taxon>
        <taxon>Bacillati</taxon>
        <taxon>Actinomycetota</taxon>
        <taxon>Actinomycetes</taxon>
        <taxon>Propionibacteriales</taxon>
        <taxon>Nocardioidaceae</taxon>
        <taxon>Nocardioides</taxon>
    </lineage>
</organism>
<feature type="domain" description="Periplasmic binding protein" evidence="4">
    <location>
        <begin position="72"/>
        <end position="333"/>
    </location>
</feature>
<dbReference type="RefSeq" id="WP_149726677.1">
    <property type="nucleotide sequence ID" value="NZ_VUJV01000001.1"/>
</dbReference>
<evidence type="ECO:0000259" key="4">
    <source>
        <dbReference type="Pfam" id="PF13407"/>
    </source>
</evidence>
<dbReference type="AlphaFoldDB" id="A0A5B1LNN5"/>
<comment type="caution">
    <text evidence="5">The sequence shown here is derived from an EMBL/GenBank/DDBJ whole genome shotgun (WGS) entry which is preliminary data.</text>
</comment>
<dbReference type="PROSITE" id="PS51257">
    <property type="entry name" value="PROKAR_LIPOPROTEIN"/>
    <property type="match status" value="1"/>
</dbReference>
<evidence type="ECO:0000256" key="3">
    <source>
        <dbReference type="SAM" id="SignalP"/>
    </source>
</evidence>
<dbReference type="GO" id="GO:0030246">
    <property type="term" value="F:carbohydrate binding"/>
    <property type="evidence" value="ECO:0007669"/>
    <property type="project" value="TreeGrafter"/>
</dbReference>
<sequence>MTTSLRRAAALSAVTFLGAALLTACSDDDGGGNDASADIVSACSLDSPPTSAAAPPAEGTAEKASGKVGVILPDTTSSTRYELYDAPLLTQALGDAGIEADVQNAQGDKNKFASIAQNMIGQGVDVLIIDSIDAASGAGVEQEAAAAGVDVIDYDRVNLGGTAPYYVSFDNEDVGRLQAQTLVDCLEAQDIEKPKIIMMNGGTDVDNNAVLFQKGAHSVLDPLADAGDIEIVAEATVKGWDVENAAPAFDQALTSAGGDVQGVVAANDDIANAVNGVLKNRGLDGHVVLTGQDASVEGLQNIITGKQSMTIFKDVTLEATAASQLAIALIQGTDPADAGMTLAPFEDPEAPDHDLQALLLPAQVITQANVQDIIDAGALDLDELCAGIEDDCAKLGLS</sequence>
<dbReference type="GO" id="GO:0030288">
    <property type="term" value="C:outer membrane-bounded periplasmic space"/>
    <property type="evidence" value="ECO:0007669"/>
    <property type="project" value="TreeGrafter"/>
</dbReference>
<dbReference type="Pfam" id="PF13407">
    <property type="entry name" value="Peripla_BP_4"/>
    <property type="match status" value="1"/>
</dbReference>
<keyword evidence="6" id="KW-1185">Reference proteome</keyword>
<dbReference type="Gene3D" id="3.40.50.2300">
    <property type="match status" value="2"/>
</dbReference>
<dbReference type="SUPFAM" id="SSF53822">
    <property type="entry name" value="Periplasmic binding protein-like I"/>
    <property type="match status" value="1"/>
</dbReference>
<name>A0A5B1LNN5_9ACTN</name>
<keyword evidence="2 3" id="KW-0732">Signal</keyword>
<protein>
    <submittedName>
        <fullName evidence="5">Sugar ABC transporter substrate-binding protein</fullName>
    </submittedName>
</protein>
<dbReference type="EMBL" id="VUJV01000001">
    <property type="protein sequence ID" value="KAA1421217.1"/>
    <property type="molecule type" value="Genomic_DNA"/>
</dbReference>
<comment type="subcellular location">
    <subcellularLocation>
        <location evidence="1">Cell envelope</location>
    </subcellularLocation>
</comment>
<evidence type="ECO:0000313" key="6">
    <source>
        <dbReference type="Proteomes" id="UP000325003"/>
    </source>
</evidence>
<dbReference type="InterPro" id="IPR025997">
    <property type="entry name" value="SBP_2_dom"/>
</dbReference>
<dbReference type="PANTHER" id="PTHR30036:SF1">
    <property type="entry name" value="D-XYLOSE-BINDING PERIPLASMIC PROTEIN"/>
    <property type="match status" value="1"/>
</dbReference>
<dbReference type="PANTHER" id="PTHR30036">
    <property type="entry name" value="D-XYLOSE-BINDING PERIPLASMIC PROTEIN"/>
    <property type="match status" value="1"/>
</dbReference>
<evidence type="ECO:0000256" key="1">
    <source>
        <dbReference type="ARBA" id="ARBA00004196"/>
    </source>
</evidence>
<feature type="signal peptide" evidence="3">
    <location>
        <begin position="1"/>
        <end position="26"/>
    </location>
</feature>
<reference evidence="5 6" key="1">
    <citation type="submission" date="2019-09" db="EMBL/GenBank/DDBJ databases">
        <title>Nocardioides panacisoli sp. nov., isolated from the soil of a ginseng field.</title>
        <authorList>
            <person name="Cho C."/>
        </authorList>
    </citation>
    <scope>NUCLEOTIDE SEQUENCE [LARGE SCALE GENOMIC DNA]</scope>
    <source>
        <strain evidence="5 6">BN130099</strain>
    </source>
</reference>
<dbReference type="Proteomes" id="UP000325003">
    <property type="component" value="Unassembled WGS sequence"/>
</dbReference>